<evidence type="ECO:0000256" key="1">
    <source>
        <dbReference type="SAM" id="Phobius"/>
    </source>
</evidence>
<dbReference type="STRING" id="576137.A0A1L7XG68"/>
<organism evidence="2 3">
    <name type="scientific">Phialocephala subalpina</name>
    <dbReference type="NCBI Taxonomy" id="576137"/>
    <lineage>
        <taxon>Eukaryota</taxon>
        <taxon>Fungi</taxon>
        <taxon>Dikarya</taxon>
        <taxon>Ascomycota</taxon>
        <taxon>Pezizomycotina</taxon>
        <taxon>Leotiomycetes</taxon>
        <taxon>Helotiales</taxon>
        <taxon>Mollisiaceae</taxon>
        <taxon>Phialocephala</taxon>
        <taxon>Phialocephala fortinii species complex</taxon>
    </lineage>
</organism>
<dbReference type="PANTHER" id="PTHR35895:SF1">
    <property type="entry name" value="LIPID-BINDING SERUM GLYCOPROTEIN C-TERMINAL DOMAIN-CONTAINING PROTEIN"/>
    <property type="match status" value="1"/>
</dbReference>
<keyword evidence="1" id="KW-0812">Transmembrane</keyword>
<dbReference type="OrthoDB" id="10039566at2759"/>
<dbReference type="GO" id="GO:0000329">
    <property type="term" value="C:fungal-type vacuole membrane"/>
    <property type="evidence" value="ECO:0007669"/>
    <property type="project" value="InterPro"/>
</dbReference>
<feature type="transmembrane region" description="Helical" evidence="1">
    <location>
        <begin position="55"/>
        <end position="79"/>
    </location>
</feature>
<reference evidence="2 3" key="1">
    <citation type="submission" date="2016-03" db="EMBL/GenBank/DDBJ databases">
        <authorList>
            <person name="Ploux O."/>
        </authorList>
    </citation>
    <scope>NUCLEOTIDE SEQUENCE [LARGE SCALE GENOMIC DNA]</scope>
    <source>
        <strain evidence="2 3">UAMH 11012</strain>
    </source>
</reference>
<evidence type="ECO:0000313" key="2">
    <source>
        <dbReference type="EMBL" id="CZR64043.1"/>
    </source>
</evidence>
<dbReference type="PANTHER" id="PTHR35895">
    <property type="entry name" value="CHROMOSOME 16, WHOLE GENOME SHOTGUN SEQUENCE"/>
    <property type="match status" value="1"/>
</dbReference>
<protein>
    <submittedName>
        <fullName evidence="2">Uncharacterized protein</fullName>
    </submittedName>
</protein>
<name>A0A1L7XG68_9HELO</name>
<dbReference type="InterPro" id="IPR046368">
    <property type="entry name" value="Tag1"/>
</dbReference>
<keyword evidence="1" id="KW-1133">Transmembrane helix</keyword>
<gene>
    <name evidence="2" type="ORF">PAC_13940</name>
</gene>
<dbReference type="Proteomes" id="UP000184330">
    <property type="component" value="Unassembled WGS sequence"/>
</dbReference>
<accession>A0A1L7XG68</accession>
<sequence>MSDSVTHGGSHDSQDKNFEAGDGKYQAEQIEEQPSYLDGGKRTTGQKIKRHCARFWWLHLVIFCIVFLIIALCLVYVAMPKIAQHGVDESSIEFTDIQFLSPTESSIVITQQAILHSPSIYTPTLDPFNASLYLVTDGVFASTPMIVVEMPRIHALHPKSNASVDNQNVTIVDLDQVTKYATTVLTNETVTTALTGRTDLHEGKLPVNKVNYNSSTTYLGLNGLKGFNVTGVIVNTSVAAGQPNLKGFAFIPNPSVLTVAMGNVTLSLSTSAGVVGTSTVPDMTIRPGNNSLPMTAIVNQTALITSLDKSGKVNMTITGTSSVYNGQHLTYYEKALSSNVLTLEMNVLQILSDSAAAAAGLS</sequence>
<keyword evidence="3" id="KW-1185">Reference proteome</keyword>
<proteinExistence type="predicted"/>
<dbReference type="AlphaFoldDB" id="A0A1L7XG68"/>
<keyword evidence="1" id="KW-0472">Membrane</keyword>
<dbReference type="InterPro" id="IPR022185">
    <property type="entry name" value="DUF3712"/>
</dbReference>
<dbReference type="Pfam" id="PF12505">
    <property type="entry name" value="DUF3712"/>
    <property type="match status" value="1"/>
</dbReference>
<evidence type="ECO:0000313" key="3">
    <source>
        <dbReference type="Proteomes" id="UP000184330"/>
    </source>
</evidence>
<dbReference type="EMBL" id="FJOG01000025">
    <property type="protein sequence ID" value="CZR64043.1"/>
    <property type="molecule type" value="Genomic_DNA"/>
</dbReference>